<evidence type="ECO:0000256" key="1">
    <source>
        <dbReference type="SAM" id="Coils"/>
    </source>
</evidence>
<organism evidence="5 6">
    <name type="scientific">Candidatus Amulumruptor caecigallinarius</name>
    <dbReference type="NCBI Taxonomy" id="2109911"/>
    <lineage>
        <taxon>Bacteria</taxon>
        <taxon>Pseudomonadati</taxon>
        <taxon>Bacteroidota</taxon>
        <taxon>Bacteroidia</taxon>
        <taxon>Bacteroidales</taxon>
        <taxon>Muribaculaceae</taxon>
        <taxon>Candidatus Amulumruptor</taxon>
    </lineage>
</organism>
<dbReference type="Pfam" id="PF19904">
    <property type="entry name" value="DUF6377"/>
    <property type="match status" value="1"/>
</dbReference>
<dbReference type="EMBL" id="DYXT01000034">
    <property type="protein sequence ID" value="HJE39444.1"/>
    <property type="molecule type" value="Genomic_DNA"/>
</dbReference>
<evidence type="ECO:0000259" key="4">
    <source>
        <dbReference type="Pfam" id="PF19904"/>
    </source>
</evidence>
<evidence type="ECO:0000313" key="6">
    <source>
        <dbReference type="Proteomes" id="UP000711407"/>
    </source>
</evidence>
<feature type="signal peptide" evidence="3">
    <location>
        <begin position="1"/>
        <end position="23"/>
    </location>
</feature>
<dbReference type="InterPro" id="IPR045957">
    <property type="entry name" value="DUF6377"/>
</dbReference>
<keyword evidence="3" id="KW-0732">Signal</keyword>
<keyword evidence="2" id="KW-1133">Transmembrane helix</keyword>
<dbReference type="Proteomes" id="UP000711407">
    <property type="component" value="Unassembled WGS sequence"/>
</dbReference>
<keyword evidence="1" id="KW-0175">Coiled coil</keyword>
<proteinExistence type="predicted"/>
<feature type="transmembrane region" description="Helical" evidence="2">
    <location>
        <begin position="342"/>
        <end position="364"/>
    </location>
</feature>
<sequence length="557" mass="64002">MKTPLHFIILSAYLLLTACAQDAAETNDVKSHTDLQTLYALLDTEIERSKVYEDAKTERIVNLRREYDLTSDKEKRIKITDSLIAEFDAFNADSALYYVNQNLHLQALSAHPGEYTRLMIKRADIYAHAGLFQDAIAVIQAIPRDSLRPELLERYYSTCCGIYQYLSEYTDEHETAITYEHQRTLYADSLDMVIQPDTFNHLVYVMSQMAREGQSEEAIKALSSHLEDYQTGTREYSILASVLAYIYKTAGYHDEYKRYLVLSAISDVRGAVKENMSFRALATVMYEDGDVERANRYLKKSIVDANFYSAFMRNAQSSKMLPVIDEAYASRQNQLTQRLRTMVWVSSVLSGVLVIACLLILTQFKKLRRANRRVCAINSELSDLTAQLQSANDELEKRNNDLRDYNRTKEQYAALFMEYCQSAISTLLQYQQSLRVLAAQGGSRTALLKKLESTATFEQMLKIFYAKFDEAILNIYPSFVEKFNSLLRPDDGMVLKSGELLNTELRLFALIRIGIDDSTKIAQFLRCSISTVYTYRSKIRKRAINPDRFEEDVRNIS</sequence>
<dbReference type="AlphaFoldDB" id="A0A921E923"/>
<feature type="chain" id="PRO_5036932528" evidence="3">
    <location>
        <begin position="24"/>
        <end position="557"/>
    </location>
</feature>
<evidence type="ECO:0000256" key="2">
    <source>
        <dbReference type="SAM" id="Phobius"/>
    </source>
</evidence>
<gene>
    <name evidence="5" type="ORF">K8V47_06785</name>
</gene>
<evidence type="ECO:0000256" key="3">
    <source>
        <dbReference type="SAM" id="SignalP"/>
    </source>
</evidence>
<reference evidence="5" key="2">
    <citation type="submission" date="2021-09" db="EMBL/GenBank/DDBJ databases">
        <authorList>
            <person name="Gilroy R."/>
        </authorList>
    </citation>
    <scope>NUCLEOTIDE SEQUENCE</scope>
    <source>
        <strain evidence="5">4100</strain>
    </source>
</reference>
<feature type="coiled-coil region" evidence="1">
    <location>
        <begin position="378"/>
        <end position="408"/>
    </location>
</feature>
<protein>
    <submittedName>
        <fullName evidence="5">DUF6377 domain-containing protein</fullName>
    </submittedName>
</protein>
<keyword evidence="2" id="KW-0472">Membrane</keyword>
<comment type="caution">
    <text evidence="5">The sequence shown here is derived from an EMBL/GenBank/DDBJ whole genome shotgun (WGS) entry which is preliminary data.</text>
</comment>
<evidence type="ECO:0000313" key="5">
    <source>
        <dbReference type="EMBL" id="HJE39444.1"/>
    </source>
</evidence>
<dbReference type="PROSITE" id="PS51257">
    <property type="entry name" value="PROKAR_LIPOPROTEIN"/>
    <property type="match status" value="1"/>
</dbReference>
<reference evidence="5" key="1">
    <citation type="journal article" date="2021" name="PeerJ">
        <title>Extensive microbial diversity within the chicken gut microbiome revealed by metagenomics and culture.</title>
        <authorList>
            <person name="Gilroy R."/>
            <person name="Ravi A."/>
            <person name="Getino M."/>
            <person name="Pursley I."/>
            <person name="Horton D.L."/>
            <person name="Alikhan N.F."/>
            <person name="Baker D."/>
            <person name="Gharbi K."/>
            <person name="Hall N."/>
            <person name="Watson M."/>
            <person name="Adriaenssens E.M."/>
            <person name="Foster-Nyarko E."/>
            <person name="Jarju S."/>
            <person name="Secka A."/>
            <person name="Antonio M."/>
            <person name="Oren A."/>
            <person name="Chaudhuri R.R."/>
            <person name="La Ragione R."/>
            <person name="Hildebrand F."/>
            <person name="Pallen M.J."/>
        </authorList>
    </citation>
    <scope>NUCLEOTIDE SEQUENCE</scope>
    <source>
        <strain evidence="5">4100</strain>
    </source>
</reference>
<feature type="domain" description="DUF6377" evidence="4">
    <location>
        <begin position="267"/>
        <end position="522"/>
    </location>
</feature>
<name>A0A921E923_9BACT</name>
<keyword evidence="2" id="KW-0812">Transmembrane</keyword>
<accession>A0A921E923</accession>